<feature type="transmembrane region" description="Helical" evidence="2">
    <location>
        <begin position="97"/>
        <end position="118"/>
    </location>
</feature>
<keyword evidence="2" id="KW-1133">Transmembrane helix</keyword>
<proteinExistence type="predicted"/>
<evidence type="ECO:0000313" key="3">
    <source>
        <dbReference type="EMBL" id="TYH12500.1"/>
    </source>
</evidence>
<gene>
    <name evidence="3" type="ORF">ES288_A06G072100v1</name>
</gene>
<reference evidence="3 4" key="1">
    <citation type="submission" date="2019-06" db="EMBL/GenBank/DDBJ databases">
        <title>WGS assembly of Gossypium darwinii.</title>
        <authorList>
            <person name="Chen Z.J."/>
            <person name="Sreedasyam A."/>
            <person name="Ando A."/>
            <person name="Song Q."/>
            <person name="De L."/>
            <person name="Hulse-Kemp A."/>
            <person name="Ding M."/>
            <person name="Ye W."/>
            <person name="Kirkbride R."/>
            <person name="Jenkins J."/>
            <person name="Plott C."/>
            <person name="Lovell J."/>
            <person name="Lin Y.-M."/>
            <person name="Vaughn R."/>
            <person name="Liu B."/>
            <person name="Li W."/>
            <person name="Simpson S."/>
            <person name="Scheffler B."/>
            <person name="Saski C."/>
            <person name="Grover C."/>
            <person name="Hu G."/>
            <person name="Conover J."/>
            <person name="Carlson J."/>
            <person name="Shu S."/>
            <person name="Boston L."/>
            <person name="Williams M."/>
            <person name="Peterson D."/>
            <person name="Mcgee K."/>
            <person name="Jones D."/>
            <person name="Wendel J."/>
            <person name="Stelly D."/>
            <person name="Grimwood J."/>
            <person name="Schmutz J."/>
        </authorList>
    </citation>
    <scope>NUCLEOTIDE SEQUENCE [LARGE SCALE GENOMIC DNA]</scope>
    <source>
        <strain evidence="3">1808015.09</strain>
    </source>
</reference>
<name>A0A5D2G449_GOSDA</name>
<evidence type="ECO:0000313" key="4">
    <source>
        <dbReference type="Proteomes" id="UP000323506"/>
    </source>
</evidence>
<protein>
    <submittedName>
        <fullName evidence="3">Uncharacterized protein</fullName>
    </submittedName>
</protein>
<dbReference type="EMBL" id="CM017693">
    <property type="protein sequence ID" value="TYH12500.1"/>
    <property type="molecule type" value="Genomic_DNA"/>
</dbReference>
<dbReference type="AlphaFoldDB" id="A0A5D2G449"/>
<feature type="region of interest" description="Disordered" evidence="1">
    <location>
        <begin position="125"/>
        <end position="146"/>
    </location>
</feature>
<keyword evidence="2" id="KW-0812">Transmembrane</keyword>
<organism evidence="3 4">
    <name type="scientific">Gossypium darwinii</name>
    <name type="common">Darwin's cotton</name>
    <name type="synonym">Gossypium barbadense var. darwinii</name>
    <dbReference type="NCBI Taxonomy" id="34276"/>
    <lineage>
        <taxon>Eukaryota</taxon>
        <taxon>Viridiplantae</taxon>
        <taxon>Streptophyta</taxon>
        <taxon>Embryophyta</taxon>
        <taxon>Tracheophyta</taxon>
        <taxon>Spermatophyta</taxon>
        <taxon>Magnoliopsida</taxon>
        <taxon>eudicotyledons</taxon>
        <taxon>Gunneridae</taxon>
        <taxon>Pentapetalae</taxon>
        <taxon>rosids</taxon>
        <taxon>malvids</taxon>
        <taxon>Malvales</taxon>
        <taxon>Malvaceae</taxon>
        <taxon>Malvoideae</taxon>
        <taxon>Gossypium</taxon>
    </lineage>
</organism>
<evidence type="ECO:0000256" key="1">
    <source>
        <dbReference type="SAM" id="MobiDB-lite"/>
    </source>
</evidence>
<keyword evidence="2" id="KW-0472">Membrane</keyword>
<dbReference type="Proteomes" id="UP000323506">
    <property type="component" value="Chromosome A06"/>
</dbReference>
<sequence length="146" mass="15974">MKPTLRKFQKLSSLYQGFKPLLVPPSVLHSSTVGGGHGSNKRAFQPLIKLRLKAKPSRPRKTRSGGFPLSSEFELNGGGRSSGDAIRPITREIFRDLCYCLLLMLCFHLFCVLSFRFASNGRWDGAGASSEASEGRWRRGGASGGT</sequence>
<accession>A0A5D2G449</accession>
<evidence type="ECO:0000256" key="2">
    <source>
        <dbReference type="SAM" id="Phobius"/>
    </source>
</evidence>
<keyword evidence="4" id="KW-1185">Reference proteome</keyword>